<gene>
    <name evidence="1" type="ORF">TRIP_B170001</name>
</gene>
<name>A0A653A0Z0_UNCDX</name>
<dbReference type="EMBL" id="UPXX01000009">
    <property type="protein sequence ID" value="VBB41699.1"/>
    <property type="molecule type" value="Genomic_DNA"/>
</dbReference>
<reference evidence="1" key="1">
    <citation type="submission" date="2018-07" db="EMBL/GenBank/DDBJ databases">
        <authorList>
            <consortium name="Genoscope - CEA"/>
            <person name="William W."/>
        </authorList>
    </citation>
    <scope>NUCLEOTIDE SEQUENCE</scope>
    <source>
        <strain evidence="1">IK1</strain>
    </source>
</reference>
<accession>A0A653A0Z0</accession>
<protein>
    <recommendedName>
        <fullName evidence="2">Transposase</fullName>
    </recommendedName>
</protein>
<dbReference type="AlphaFoldDB" id="A0A653A0Z0"/>
<sequence>MHIASWHQVGSAEELTEALSVAASRIPQKKVRPCLVGDGAPWLWSAMQQAFPGAREVLDFYHCSEHIHALASAQYPDDPQRAFLWVESTMARLSHKGEVGAVIGGMKRMQPANDAAKESIRKTIHYLETNKNRFNYHGARRGGYAIGSGGIESANKFICHVRIKRSGAWWLVSNCNNMLKLRCALVNGTFEHLFDNHKTREKAKRLSRNA</sequence>
<evidence type="ECO:0000313" key="1">
    <source>
        <dbReference type="EMBL" id="VBB41699.1"/>
    </source>
</evidence>
<organism evidence="1">
    <name type="scientific">Uncultured Desulfatiglans sp</name>
    <dbReference type="NCBI Taxonomy" id="1748965"/>
    <lineage>
        <taxon>Bacteria</taxon>
        <taxon>Pseudomonadati</taxon>
        <taxon>Thermodesulfobacteriota</taxon>
        <taxon>Desulfobacteria</taxon>
        <taxon>Desulfatiglandales</taxon>
        <taxon>Desulfatiglandaceae</taxon>
        <taxon>Desulfatiglans</taxon>
        <taxon>environmental samples</taxon>
    </lineage>
</organism>
<evidence type="ECO:0008006" key="2">
    <source>
        <dbReference type="Google" id="ProtNLM"/>
    </source>
</evidence>
<proteinExistence type="predicted"/>